<keyword evidence="4" id="KW-1185">Reference proteome</keyword>
<reference evidence="3 4" key="1">
    <citation type="submission" date="2016-10" db="EMBL/GenBank/DDBJ databases">
        <authorList>
            <person name="de Groot N.N."/>
        </authorList>
    </citation>
    <scope>NUCLEOTIDE SEQUENCE [LARGE SCALE GENOMIC DNA]</scope>
    <source>
        <strain evidence="3 4">DSM 22900</strain>
    </source>
</reference>
<evidence type="ECO:0000259" key="2">
    <source>
        <dbReference type="Pfam" id="PF09822"/>
    </source>
</evidence>
<feature type="transmembrane region" description="Helical" evidence="1">
    <location>
        <begin position="259"/>
        <end position="285"/>
    </location>
</feature>
<dbReference type="STRING" id="623281.SAMN05421747_10795"/>
<dbReference type="GO" id="GO:0140359">
    <property type="term" value="F:ABC-type transporter activity"/>
    <property type="evidence" value="ECO:0007669"/>
    <property type="project" value="InterPro"/>
</dbReference>
<dbReference type="InterPro" id="IPR019196">
    <property type="entry name" value="ABC_transp_unknown"/>
</dbReference>
<feature type="transmembrane region" description="Helical" evidence="1">
    <location>
        <begin position="174"/>
        <end position="193"/>
    </location>
</feature>
<sequence>MQKIIQIARLELAVLFYSPIAWLLLAIFVIQCGMTYTDMLYQMETQQQLGRQLPALTRALFSGDTGLLTAISKTLYLYIPLLTMGLMSREISSGSIKLLQSSPVNNLQIVLGKFTGMMGYGLLLCGVVLVYMLAALGSVESLDVGFVLGGTFGLFMLLSTYLSIGLFMSSLTGYPIVAAVSTLAALSALNYVGRIGQNIDGLREVTYWIALSGRMDGIINGLLTTREAIYFLAVTVFFLILAMLKLDAGRKRRPMAVRIGTYTALVAALVGVIFIASRPSFILYWDTTRVDDQTLSRKSQDLIARLNGPVRLTSYTNLLDRKVTYGEPKNRIPDRRQFERYQRFLPDMELVYVNYYDSVRYGLDTTKTLEAQARHVAKVRGFDFGKVLPPEAIRRAMDLRTEENGFVRMLEYQGKVTPLRMYDDMLQYPGESEVMAAFKRLVDGAATVWTLAANGERAIDRIDNGSYQVVTQGLSIRASLINQGFDTKPVALDTIGEIPTDIAVLMICDPITAYDAASLAKINRYIDRGGNLMLAGEPGKQAAINPITSRLGVELVPGTVMQESAYDEPDLVYGRFSRQADSLGFGFFDGARISMRGTAAIRVADTSGFRITPILVTDSVATWNKIGAFDLAVEKVKFNPVAERKERLTLLVAASRQVGGREQRIIVSGDADFMSNTEIQRPAAQNASFVINRLFRWFSDGAYPYSPNGDRATDRVVKVTRKGVNHQKIVFFAVLPLLIVSAGSITLVRRRRK</sequence>
<name>A0A1I1I140_9SPHI</name>
<keyword evidence="1" id="KW-0472">Membrane</keyword>
<protein>
    <submittedName>
        <fullName evidence="3">ABC-2 type transport system permease protein</fullName>
    </submittedName>
</protein>
<feature type="domain" description="ABC-type uncharacterised transport system" evidence="2">
    <location>
        <begin position="470"/>
        <end position="678"/>
    </location>
</feature>
<feature type="transmembrane region" description="Helical" evidence="1">
    <location>
        <begin position="729"/>
        <end position="748"/>
    </location>
</feature>
<proteinExistence type="predicted"/>
<dbReference type="EMBL" id="FOLL01000007">
    <property type="protein sequence ID" value="SFC26940.1"/>
    <property type="molecule type" value="Genomic_DNA"/>
</dbReference>
<evidence type="ECO:0000313" key="4">
    <source>
        <dbReference type="Proteomes" id="UP000199577"/>
    </source>
</evidence>
<dbReference type="GO" id="GO:0005886">
    <property type="term" value="C:plasma membrane"/>
    <property type="evidence" value="ECO:0007669"/>
    <property type="project" value="UniProtKB-SubCell"/>
</dbReference>
<dbReference type="RefSeq" id="WP_090973351.1">
    <property type="nucleotide sequence ID" value="NZ_FOLL01000007.1"/>
</dbReference>
<keyword evidence="1" id="KW-0812">Transmembrane</keyword>
<dbReference type="Proteomes" id="UP000199577">
    <property type="component" value="Unassembled WGS sequence"/>
</dbReference>
<feature type="transmembrane region" description="Helical" evidence="1">
    <location>
        <begin position="12"/>
        <end position="36"/>
    </location>
</feature>
<dbReference type="Pfam" id="PF09822">
    <property type="entry name" value="ABC_transp_aux"/>
    <property type="match status" value="1"/>
</dbReference>
<keyword evidence="1" id="KW-1133">Transmembrane helix</keyword>
<dbReference type="Pfam" id="PF12679">
    <property type="entry name" value="ABC2_membrane_2"/>
    <property type="match status" value="1"/>
</dbReference>
<gene>
    <name evidence="3" type="ORF">SAMN05421747_10795</name>
</gene>
<accession>A0A1I1I140</accession>
<feature type="transmembrane region" description="Helical" evidence="1">
    <location>
        <begin position="146"/>
        <end position="168"/>
    </location>
</feature>
<evidence type="ECO:0000313" key="3">
    <source>
        <dbReference type="EMBL" id="SFC26940.1"/>
    </source>
</evidence>
<dbReference type="OrthoDB" id="609779at2"/>
<organism evidence="3 4">
    <name type="scientific">Parapedobacter composti</name>
    <dbReference type="NCBI Taxonomy" id="623281"/>
    <lineage>
        <taxon>Bacteria</taxon>
        <taxon>Pseudomonadati</taxon>
        <taxon>Bacteroidota</taxon>
        <taxon>Sphingobacteriia</taxon>
        <taxon>Sphingobacteriales</taxon>
        <taxon>Sphingobacteriaceae</taxon>
        <taxon>Parapedobacter</taxon>
    </lineage>
</organism>
<dbReference type="AlphaFoldDB" id="A0A1I1I140"/>
<evidence type="ECO:0000256" key="1">
    <source>
        <dbReference type="SAM" id="Phobius"/>
    </source>
</evidence>
<feature type="transmembrane region" description="Helical" evidence="1">
    <location>
        <begin position="117"/>
        <end position="139"/>
    </location>
</feature>
<feature type="transmembrane region" description="Helical" evidence="1">
    <location>
        <begin position="229"/>
        <end position="247"/>
    </location>
</feature>